<dbReference type="RefSeq" id="WP_175527931.1">
    <property type="nucleotide sequence ID" value="NZ_FOVR01000002.1"/>
</dbReference>
<dbReference type="EMBL" id="FOVR01000002">
    <property type="protein sequence ID" value="SFN91100.1"/>
    <property type="molecule type" value="Genomic_DNA"/>
</dbReference>
<feature type="region of interest" description="Disordered" evidence="1">
    <location>
        <begin position="1"/>
        <end position="41"/>
    </location>
</feature>
<dbReference type="GO" id="GO:0015221">
    <property type="term" value="F:lipopolysaccharide transmembrane transporter activity"/>
    <property type="evidence" value="ECO:0007669"/>
    <property type="project" value="InterPro"/>
</dbReference>
<proteinExistence type="predicted"/>
<keyword evidence="4" id="KW-1185">Reference proteome</keyword>
<feature type="compositionally biased region" description="Low complexity" evidence="1">
    <location>
        <begin position="265"/>
        <end position="276"/>
    </location>
</feature>
<dbReference type="GO" id="GO:0005886">
    <property type="term" value="C:plasma membrane"/>
    <property type="evidence" value="ECO:0007669"/>
    <property type="project" value="InterPro"/>
</dbReference>
<dbReference type="STRING" id="655353.SAMN04488056_102374"/>
<dbReference type="InterPro" id="IPR026265">
    <property type="entry name" value="LptC"/>
</dbReference>
<feature type="region of interest" description="Disordered" evidence="1">
    <location>
        <begin position="252"/>
        <end position="276"/>
    </location>
</feature>
<dbReference type="NCBIfam" id="TIGR04409">
    <property type="entry name" value="LptC_YrbK"/>
    <property type="match status" value="1"/>
</dbReference>
<evidence type="ECO:0000256" key="2">
    <source>
        <dbReference type="SAM" id="Phobius"/>
    </source>
</evidence>
<feature type="transmembrane region" description="Helical" evidence="2">
    <location>
        <begin position="64"/>
        <end position="85"/>
    </location>
</feature>
<evidence type="ECO:0000256" key="1">
    <source>
        <dbReference type="SAM" id="MobiDB-lite"/>
    </source>
</evidence>
<reference evidence="3 4" key="1">
    <citation type="submission" date="2016-10" db="EMBL/GenBank/DDBJ databases">
        <authorList>
            <person name="de Groot N.N."/>
        </authorList>
    </citation>
    <scope>NUCLEOTIDE SEQUENCE [LARGE SCALE GENOMIC DNA]</scope>
    <source>
        <strain evidence="3 4">CGMCC 1.9157</strain>
    </source>
</reference>
<keyword evidence="2" id="KW-0812">Transmembrane</keyword>
<gene>
    <name evidence="3" type="ORF">SAMN04488056_102374</name>
</gene>
<feature type="compositionally biased region" description="Polar residues" evidence="1">
    <location>
        <begin position="252"/>
        <end position="264"/>
    </location>
</feature>
<keyword evidence="2" id="KW-1133">Transmembrane helix</keyword>
<organism evidence="3 4">
    <name type="scientific">Cohaesibacter marisflavi</name>
    <dbReference type="NCBI Taxonomy" id="655353"/>
    <lineage>
        <taxon>Bacteria</taxon>
        <taxon>Pseudomonadati</taxon>
        <taxon>Pseudomonadota</taxon>
        <taxon>Alphaproteobacteria</taxon>
        <taxon>Hyphomicrobiales</taxon>
        <taxon>Cohaesibacteraceae</taxon>
    </lineage>
</organism>
<dbReference type="InterPro" id="IPR010664">
    <property type="entry name" value="LipoPS_assembly_LptC-rel"/>
</dbReference>
<dbReference type="Pfam" id="PF06835">
    <property type="entry name" value="LptC"/>
    <property type="match status" value="1"/>
</dbReference>
<feature type="compositionally biased region" description="Basic and acidic residues" evidence="1">
    <location>
        <begin position="1"/>
        <end position="10"/>
    </location>
</feature>
<evidence type="ECO:0000313" key="3">
    <source>
        <dbReference type="EMBL" id="SFN91100.1"/>
    </source>
</evidence>
<dbReference type="AlphaFoldDB" id="A0A1I5CVS8"/>
<keyword evidence="2" id="KW-0472">Membrane</keyword>
<protein>
    <submittedName>
        <fullName evidence="3">Lipopolysaccharide-assembly, LptC-related</fullName>
    </submittedName>
</protein>
<evidence type="ECO:0000313" key="4">
    <source>
        <dbReference type="Proteomes" id="UP000199236"/>
    </source>
</evidence>
<dbReference type="Proteomes" id="UP000199236">
    <property type="component" value="Unassembled WGS sequence"/>
</dbReference>
<sequence length="276" mass="30558">MQDRIKREQSGDPAQPQGHPVGSPRGPDLGGNRRGSALDSARIISSEDQMKAFRRAKRHSRRVFILKWSLPVIALGIIAGFVGWVSKHNPEKTTEVVQFEDDESLKQDELVMQNPNLNGYTDGRAYEVAADRATQKVETPNVINLETVKARITDEKQEWVTIDSKTGVFDQNNETLGLDGDVQVDSSLGYKLHTEKVAVDMPKGYMQTLSPVNIASSDIRLSADRLEAIDNGEQFRFTGSVRLYVDAALLNKSPTKAQDQTEPRQQGAAQEEGAPQ</sequence>
<name>A0A1I5CVS8_9HYPH</name>
<accession>A0A1I5CVS8</accession>
<dbReference type="Gene3D" id="2.60.450.10">
    <property type="entry name" value="Lipopolysaccharide (LPS) transport protein A like domain"/>
    <property type="match status" value="1"/>
</dbReference>